<dbReference type="SUPFAM" id="SSF46785">
    <property type="entry name" value="Winged helix' DNA-binding domain"/>
    <property type="match status" value="1"/>
</dbReference>
<feature type="domain" description="HTH gntR-type" evidence="4">
    <location>
        <begin position="9"/>
        <end position="77"/>
    </location>
</feature>
<dbReference type="EMBL" id="CP060632">
    <property type="protein sequence ID" value="QNL99378.1"/>
    <property type="molecule type" value="Genomic_DNA"/>
</dbReference>
<dbReference type="PANTHER" id="PTHR38445">
    <property type="entry name" value="HTH-TYPE TRANSCRIPTIONAL REPRESSOR YTRA"/>
    <property type="match status" value="1"/>
</dbReference>
<keyword evidence="2" id="KW-0238">DNA-binding</keyword>
<keyword evidence="1" id="KW-0805">Transcription regulation</keyword>
<evidence type="ECO:0000313" key="5">
    <source>
        <dbReference type="EMBL" id="QNL99378.1"/>
    </source>
</evidence>
<dbReference type="Gene3D" id="1.10.10.10">
    <property type="entry name" value="Winged helix-like DNA-binding domain superfamily/Winged helix DNA-binding domain"/>
    <property type="match status" value="1"/>
</dbReference>
<dbReference type="InterPro" id="IPR036388">
    <property type="entry name" value="WH-like_DNA-bd_sf"/>
</dbReference>
<proteinExistence type="predicted"/>
<dbReference type="CDD" id="cd07377">
    <property type="entry name" value="WHTH_GntR"/>
    <property type="match status" value="1"/>
</dbReference>
<dbReference type="KEGG" id="wcp:H9Q76_11775"/>
<protein>
    <submittedName>
        <fullName evidence="5">GntR family transcriptional regulator</fullName>
    </submittedName>
</protein>
<dbReference type="SMART" id="SM00345">
    <property type="entry name" value="HTH_GNTR"/>
    <property type="match status" value="1"/>
</dbReference>
<dbReference type="PANTHER" id="PTHR38445:SF6">
    <property type="entry name" value="GNTR-FAMILY TRANSCRIPTIONAL REGULATOR"/>
    <property type="match status" value="1"/>
</dbReference>
<name>A0A7G9FLE7_9FIRM</name>
<evidence type="ECO:0000259" key="4">
    <source>
        <dbReference type="PROSITE" id="PS50949"/>
    </source>
</evidence>
<reference evidence="5 6" key="1">
    <citation type="submission" date="2020-08" db="EMBL/GenBank/DDBJ databases">
        <authorList>
            <person name="Liu C."/>
            <person name="Sun Q."/>
        </authorList>
    </citation>
    <scope>NUCLEOTIDE SEQUENCE [LARGE SCALE GENOMIC DNA]</scope>
    <source>
        <strain evidence="5 6">NSJ-4</strain>
    </source>
</reference>
<accession>A0A7G9FLE7</accession>
<dbReference type="PROSITE" id="PS50949">
    <property type="entry name" value="HTH_GNTR"/>
    <property type="match status" value="1"/>
</dbReference>
<evidence type="ECO:0000313" key="6">
    <source>
        <dbReference type="Proteomes" id="UP000515819"/>
    </source>
</evidence>
<dbReference type="Proteomes" id="UP000515819">
    <property type="component" value="Chromosome"/>
</dbReference>
<evidence type="ECO:0000256" key="1">
    <source>
        <dbReference type="ARBA" id="ARBA00023015"/>
    </source>
</evidence>
<dbReference type="Pfam" id="PF00392">
    <property type="entry name" value="GntR"/>
    <property type="match status" value="1"/>
</dbReference>
<evidence type="ECO:0000256" key="3">
    <source>
        <dbReference type="ARBA" id="ARBA00023163"/>
    </source>
</evidence>
<dbReference type="GO" id="GO:0003700">
    <property type="term" value="F:DNA-binding transcription factor activity"/>
    <property type="evidence" value="ECO:0007669"/>
    <property type="project" value="InterPro"/>
</dbReference>
<dbReference type="RefSeq" id="WP_249321154.1">
    <property type="nucleotide sequence ID" value="NZ_CP060632.1"/>
</dbReference>
<evidence type="ECO:0000256" key="2">
    <source>
        <dbReference type="ARBA" id="ARBA00023125"/>
    </source>
</evidence>
<gene>
    <name evidence="5" type="ORF">H9Q76_11775</name>
</gene>
<keyword evidence="6" id="KW-1185">Reference proteome</keyword>
<keyword evidence="3" id="KW-0804">Transcription</keyword>
<organism evidence="5 6">
    <name type="scientific">Wujia chipingensis</name>
    <dbReference type="NCBI Taxonomy" id="2763670"/>
    <lineage>
        <taxon>Bacteria</taxon>
        <taxon>Bacillati</taxon>
        <taxon>Bacillota</taxon>
        <taxon>Clostridia</taxon>
        <taxon>Lachnospirales</taxon>
        <taxon>Lachnospiraceae</taxon>
        <taxon>Wujia</taxon>
    </lineage>
</organism>
<dbReference type="InterPro" id="IPR036390">
    <property type="entry name" value="WH_DNA-bd_sf"/>
</dbReference>
<dbReference type="AlphaFoldDB" id="A0A7G9FLE7"/>
<sequence>MAWKFNNESPIYLQIVEIIKTQIAQGVLKPGDQVPAVRELAVTAGVNPNTMQKALAELEREGVLYSQRTAGRFVAEPKAGGGSLREELSKKHIQAYVDNMRSLGYADSEICAVLETFLKESTAKAE</sequence>
<dbReference type="InterPro" id="IPR000524">
    <property type="entry name" value="Tscrpt_reg_HTH_GntR"/>
</dbReference>
<dbReference type="GO" id="GO:0003677">
    <property type="term" value="F:DNA binding"/>
    <property type="evidence" value="ECO:0007669"/>
    <property type="project" value="UniProtKB-KW"/>
</dbReference>